<sequence>MSVKIYIPGDSGAVAVGADRLALRMAETIKARDLDAVVIRNGSRGMYWLEPMVEIETSQGRVAYGPVKPSDLNSLLDAGLLEGGDHPLCLGATENIPYLKRQTRLTFARCGITDPLSLEDYRANGGLVGLTNAVVLAPEAIVAQVTESGLRGRGGAGFPTGIKWKTVLEAQGPQKYIICNADEGDSGTFADRMIMEGDPFVLIEGMIIAGIATGATKGYVYLRSEYPHAIRVMNRAVEILRQAGVLGISVLGSSHAFDMEIRVGAGAYVCGEETALLESLEGRRGVVRAKPPLPAHKGFLARPTVVNNVISLASVPIIMDKGAAYYRDFGMGRSRGTIPIQIAGNVKHGGLFEAAFGMTLGELVDDIAGGTASGRPVKAVQVGGPLGAYFPRALFDTPFDYEAFAGKDGLIGHAGIVVFDDSADMLKQARFAFEFCAIESCGKCTPCRIGSTRGVEVVDSIRAGIETESQINLMTDLCNTMKFGSLCALGGFTPYPVMSALTHFPEDFRPAPKMTGPMSQAAE</sequence>
<dbReference type="PROSITE" id="PS00644">
    <property type="entry name" value="COMPLEX1_51K_1"/>
    <property type="match status" value="1"/>
</dbReference>
<keyword evidence="6" id="KW-0411">Iron-sulfur</keyword>
<evidence type="ECO:0000259" key="7">
    <source>
        <dbReference type="SMART" id="SM00928"/>
    </source>
</evidence>
<proteinExistence type="inferred from homology"/>
<dbReference type="EMBL" id="JAOVZQ010000001">
    <property type="protein sequence ID" value="MCY0095001.1"/>
    <property type="molecule type" value="Genomic_DNA"/>
</dbReference>
<evidence type="ECO:0000256" key="5">
    <source>
        <dbReference type="ARBA" id="ARBA00023004"/>
    </source>
</evidence>
<dbReference type="SUPFAM" id="SSF140490">
    <property type="entry name" value="Nqo1C-terminal domain-like"/>
    <property type="match status" value="1"/>
</dbReference>
<dbReference type="CDD" id="cd03063">
    <property type="entry name" value="TRX_Fd_FDH_beta"/>
    <property type="match status" value="1"/>
</dbReference>
<dbReference type="Gene3D" id="6.10.250.1450">
    <property type="match status" value="1"/>
</dbReference>
<evidence type="ECO:0000256" key="6">
    <source>
        <dbReference type="ARBA" id="ARBA00023014"/>
    </source>
</evidence>
<evidence type="ECO:0000313" key="8">
    <source>
        <dbReference type="EMBL" id="MCY0095001.1"/>
    </source>
</evidence>
<evidence type="ECO:0000256" key="1">
    <source>
        <dbReference type="ARBA" id="ARBA00001917"/>
    </source>
</evidence>
<comment type="similarity">
    <text evidence="2">Belongs to the complex I 51 kDa subunit family.</text>
</comment>
<protein>
    <submittedName>
        <fullName evidence="8">NADH-quinone oxidoreductase subunit NuoF</fullName>
    </submittedName>
</protein>
<dbReference type="SUPFAM" id="SSF52833">
    <property type="entry name" value="Thioredoxin-like"/>
    <property type="match status" value="1"/>
</dbReference>
<accession>A0ABT3YGK7</accession>
<reference evidence="8" key="1">
    <citation type="submission" date="2022-10" db="EMBL/GenBank/DDBJ databases">
        <title>Hoeflea sp. J2-29, isolated from marine algae.</title>
        <authorList>
            <person name="Kristyanto S."/>
            <person name="Kim J.M."/>
            <person name="Jeon C.O."/>
        </authorList>
    </citation>
    <scope>NUCLEOTIDE SEQUENCE</scope>
    <source>
        <strain evidence="8">J2-29</strain>
    </source>
</reference>
<dbReference type="Proteomes" id="UP001081283">
    <property type="component" value="Unassembled WGS sequence"/>
</dbReference>
<feature type="domain" description="NADH-ubiquinone oxidoreductase 51kDa subunit iron-sulphur binding" evidence="7">
    <location>
        <begin position="426"/>
        <end position="471"/>
    </location>
</feature>
<gene>
    <name evidence="8" type="ORF">OEG82_13345</name>
</gene>
<dbReference type="Pfam" id="PF01512">
    <property type="entry name" value="Complex1_51K"/>
    <property type="match status" value="1"/>
</dbReference>
<keyword evidence="5" id="KW-0408">Iron</keyword>
<dbReference type="InterPro" id="IPR037207">
    <property type="entry name" value="Nuop51_4Fe4S-bd_sf"/>
</dbReference>
<dbReference type="Gene3D" id="3.10.20.600">
    <property type="match status" value="1"/>
</dbReference>
<evidence type="ECO:0000256" key="2">
    <source>
        <dbReference type="ARBA" id="ARBA00007523"/>
    </source>
</evidence>
<dbReference type="Pfam" id="PF10589">
    <property type="entry name" value="NADH_4Fe-4S"/>
    <property type="match status" value="1"/>
</dbReference>
<dbReference type="PANTHER" id="PTHR43578">
    <property type="entry name" value="NADH-QUINONE OXIDOREDUCTASE SUBUNIT F"/>
    <property type="match status" value="1"/>
</dbReference>
<evidence type="ECO:0000313" key="9">
    <source>
        <dbReference type="Proteomes" id="UP001081283"/>
    </source>
</evidence>
<dbReference type="Gene3D" id="1.20.1440.230">
    <property type="entry name" value="NADH-ubiquinone oxidoreductase 51kDa subunit, iron-sulphur binding domain"/>
    <property type="match status" value="1"/>
</dbReference>
<dbReference type="InterPro" id="IPR036249">
    <property type="entry name" value="Thioredoxin-like_sf"/>
</dbReference>
<dbReference type="RefSeq" id="WP_267612909.1">
    <property type="nucleotide sequence ID" value="NZ_JAOVZQ010000001.1"/>
</dbReference>
<dbReference type="InterPro" id="IPR019575">
    <property type="entry name" value="Nuop51_4Fe4S-bd"/>
</dbReference>
<dbReference type="SUPFAM" id="SSF142984">
    <property type="entry name" value="Nqo1 middle domain-like"/>
    <property type="match status" value="1"/>
</dbReference>
<dbReference type="SMART" id="SM00928">
    <property type="entry name" value="NADH_4Fe-4S"/>
    <property type="match status" value="1"/>
</dbReference>
<comment type="caution">
    <text evidence="8">The sequence shown here is derived from an EMBL/GenBank/DDBJ whole genome shotgun (WGS) entry which is preliminary data.</text>
</comment>
<dbReference type="InterPro" id="IPR037225">
    <property type="entry name" value="Nuo51_FMN-bd_sf"/>
</dbReference>
<comment type="cofactor">
    <cofactor evidence="1">
        <name>FMN</name>
        <dbReference type="ChEBI" id="CHEBI:58210"/>
    </cofactor>
</comment>
<evidence type="ECO:0000256" key="4">
    <source>
        <dbReference type="ARBA" id="ARBA00022723"/>
    </source>
</evidence>
<keyword evidence="3" id="KW-0004">4Fe-4S</keyword>
<evidence type="ECO:0000256" key="3">
    <source>
        <dbReference type="ARBA" id="ARBA00022485"/>
    </source>
</evidence>
<dbReference type="InterPro" id="IPR011538">
    <property type="entry name" value="Nuo51_FMN-bd"/>
</dbReference>
<keyword evidence="9" id="KW-1185">Reference proteome</keyword>
<name>A0ABT3YGK7_9HYPH</name>
<organism evidence="8 9">
    <name type="scientific">Hoeflea ulvae</name>
    <dbReference type="NCBI Taxonomy" id="2983764"/>
    <lineage>
        <taxon>Bacteria</taxon>
        <taxon>Pseudomonadati</taxon>
        <taxon>Pseudomonadota</taxon>
        <taxon>Alphaproteobacteria</taxon>
        <taxon>Hyphomicrobiales</taxon>
        <taxon>Rhizobiaceae</taxon>
        <taxon>Hoeflea</taxon>
    </lineage>
</organism>
<dbReference type="SUPFAM" id="SSF142019">
    <property type="entry name" value="Nqo1 FMN-binding domain-like"/>
    <property type="match status" value="1"/>
</dbReference>
<dbReference type="PROSITE" id="PS00645">
    <property type="entry name" value="COMPLEX1_51K_2"/>
    <property type="match status" value="1"/>
</dbReference>
<dbReference type="PANTHER" id="PTHR43578:SF3">
    <property type="entry name" value="NADH-QUINONE OXIDOREDUCTASE SUBUNIT F"/>
    <property type="match status" value="1"/>
</dbReference>
<keyword evidence="4" id="KW-0479">Metal-binding</keyword>
<dbReference type="Gene3D" id="3.40.50.11540">
    <property type="entry name" value="NADH-ubiquinone oxidoreductase 51kDa subunit"/>
    <property type="match status" value="1"/>
</dbReference>
<dbReference type="InterPro" id="IPR001949">
    <property type="entry name" value="NADH-UbQ_OxRdtase_51kDa_CS"/>
</dbReference>